<name>A0A194XSH6_MOLSC</name>
<dbReference type="EMBL" id="KQ947405">
    <property type="protein sequence ID" value="KUJ23255.1"/>
    <property type="molecule type" value="Genomic_DNA"/>
</dbReference>
<keyword evidence="3" id="KW-1185">Reference proteome</keyword>
<reference evidence="2 3" key="1">
    <citation type="submission" date="2015-10" db="EMBL/GenBank/DDBJ databases">
        <title>Full genome of DAOMC 229536 Phialocephala scopiformis, a fungal endophyte of spruce producing the potent anti-insectan compound rugulosin.</title>
        <authorList>
            <consortium name="DOE Joint Genome Institute"/>
            <person name="Walker A.K."/>
            <person name="Frasz S.L."/>
            <person name="Seifert K.A."/>
            <person name="Miller J.D."/>
            <person name="Mondo S.J."/>
            <person name="Labutti K."/>
            <person name="Lipzen A."/>
            <person name="Dockter R."/>
            <person name="Kennedy M."/>
            <person name="Grigoriev I.V."/>
            <person name="Spatafora J.W."/>
        </authorList>
    </citation>
    <scope>NUCLEOTIDE SEQUENCE [LARGE SCALE GENOMIC DNA]</scope>
    <source>
        <strain evidence="2 3">CBS 120377</strain>
    </source>
</reference>
<gene>
    <name evidence="2" type="ORF">LY89DRAFT_680039</name>
</gene>
<dbReference type="KEGG" id="psco:LY89DRAFT_680039"/>
<dbReference type="InParanoid" id="A0A194XSH6"/>
<dbReference type="Proteomes" id="UP000070700">
    <property type="component" value="Unassembled WGS sequence"/>
</dbReference>
<evidence type="ECO:0000313" key="2">
    <source>
        <dbReference type="EMBL" id="KUJ23255.1"/>
    </source>
</evidence>
<keyword evidence="1" id="KW-0472">Membrane</keyword>
<dbReference type="GeneID" id="28823723"/>
<protein>
    <submittedName>
        <fullName evidence="2">Uncharacterized protein</fullName>
    </submittedName>
</protein>
<keyword evidence="1" id="KW-0812">Transmembrane</keyword>
<dbReference type="AlphaFoldDB" id="A0A194XSH6"/>
<organism evidence="2 3">
    <name type="scientific">Mollisia scopiformis</name>
    <name type="common">Conifer needle endophyte fungus</name>
    <name type="synonym">Phialocephala scopiformis</name>
    <dbReference type="NCBI Taxonomy" id="149040"/>
    <lineage>
        <taxon>Eukaryota</taxon>
        <taxon>Fungi</taxon>
        <taxon>Dikarya</taxon>
        <taxon>Ascomycota</taxon>
        <taxon>Pezizomycotina</taxon>
        <taxon>Leotiomycetes</taxon>
        <taxon>Helotiales</taxon>
        <taxon>Mollisiaceae</taxon>
        <taxon>Mollisia</taxon>
    </lineage>
</organism>
<accession>A0A194XSH6</accession>
<dbReference type="RefSeq" id="XP_018077610.1">
    <property type="nucleotide sequence ID" value="XM_018213997.1"/>
</dbReference>
<proteinExistence type="predicted"/>
<keyword evidence="1" id="KW-1133">Transmembrane helix</keyword>
<sequence>MDGCTTVPLILQIVCGMLVVVVVIDDDGGWALGGRIVELLHFSFCQTVFEPGGTLHLHAWSRQIKLLASFAG</sequence>
<feature type="transmembrane region" description="Helical" evidence="1">
    <location>
        <begin position="6"/>
        <end position="24"/>
    </location>
</feature>
<evidence type="ECO:0000256" key="1">
    <source>
        <dbReference type="SAM" id="Phobius"/>
    </source>
</evidence>
<evidence type="ECO:0000313" key="3">
    <source>
        <dbReference type="Proteomes" id="UP000070700"/>
    </source>
</evidence>